<accession>A0A670Z1L8</accession>
<evidence type="ECO:0000256" key="2">
    <source>
        <dbReference type="ARBA" id="ARBA00022695"/>
    </source>
</evidence>
<evidence type="ECO:0000313" key="9">
    <source>
        <dbReference type="Proteomes" id="UP000472273"/>
    </source>
</evidence>
<evidence type="ECO:0000256" key="3">
    <source>
        <dbReference type="ARBA" id="ARBA00022722"/>
    </source>
</evidence>
<keyword evidence="2" id="KW-0548">Nucleotidyltransferase</keyword>
<dbReference type="GO" id="GO:0004519">
    <property type="term" value="F:endonuclease activity"/>
    <property type="evidence" value="ECO:0007669"/>
    <property type="project" value="UniProtKB-KW"/>
</dbReference>
<evidence type="ECO:0000259" key="7">
    <source>
        <dbReference type="Pfam" id="PF18697"/>
    </source>
</evidence>
<feature type="domain" description="Murine leukemia virus integrase C-terminal" evidence="7">
    <location>
        <begin position="7"/>
        <end position="59"/>
    </location>
</feature>
<dbReference type="GeneTree" id="ENSGT00730000113804"/>
<reference evidence="8" key="1">
    <citation type="submission" date="2025-08" db="UniProtKB">
        <authorList>
            <consortium name="Ensembl"/>
        </authorList>
    </citation>
    <scope>IDENTIFICATION</scope>
</reference>
<keyword evidence="5" id="KW-0378">Hydrolase</keyword>
<keyword evidence="4" id="KW-0255">Endonuclease</keyword>
<organism evidence="8 9">
    <name type="scientific">Pseudonaja textilis</name>
    <name type="common">Eastern brown snake</name>
    <dbReference type="NCBI Taxonomy" id="8673"/>
    <lineage>
        <taxon>Eukaryota</taxon>
        <taxon>Metazoa</taxon>
        <taxon>Chordata</taxon>
        <taxon>Craniata</taxon>
        <taxon>Vertebrata</taxon>
        <taxon>Euteleostomi</taxon>
        <taxon>Lepidosauria</taxon>
        <taxon>Squamata</taxon>
        <taxon>Bifurcata</taxon>
        <taxon>Unidentata</taxon>
        <taxon>Episquamata</taxon>
        <taxon>Toxicofera</taxon>
        <taxon>Serpentes</taxon>
        <taxon>Colubroidea</taxon>
        <taxon>Elapidae</taxon>
        <taxon>Hydrophiinae</taxon>
        <taxon>Pseudonaja</taxon>
    </lineage>
</organism>
<sequence length="82" mass="9617">MLQEDQHPHEVGDWILIKTWRTEKLQPSWEGPYQVLLTTESAVWMKESGWTHCSRVKAASEPEKPWKSHPVEGQPLKLTLRK</sequence>
<proteinExistence type="predicted"/>
<evidence type="ECO:0000256" key="5">
    <source>
        <dbReference type="ARBA" id="ARBA00022801"/>
    </source>
</evidence>
<name>A0A670Z1L8_PSETE</name>
<reference evidence="8" key="2">
    <citation type="submission" date="2025-09" db="UniProtKB">
        <authorList>
            <consortium name="Ensembl"/>
        </authorList>
    </citation>
    <scope>IDENTIFICATION</scope>
</reference>
<evidence type="ECO:0000256" key="4">
    <source>
        <dbReference type="ARBA" id="ARBA00022759"/>
    </source>
</evidence>
<evidence type="ECO:0000256" key="1">
    <source>
        <dbReference type="ARBA" id="ARBA00022679"/>
    </source>
</evidence>
<dbReference type="Ensembl" id="ENSPTXT00000018392.1">
    <property type="protein sequence ID" value="ENSPTXP00000017855.1"/>
    <property type="gene ID" value="ENSPTXG00000012274.1"/>
</dbReference>
<dbReference type="Pfam" id="PF18697">
    <property type="entry name" value="MLVIN_C"/>
    <property type="match status" value="1"/>
</dbReference>
<feature type="region of interest" description="Disordered" evidence="6">
    <location>
        <begin position="59"/>
        <end position="82"/>
    </location>
</feature>
<feature type="compositionally biased region" description="Basic and acidic residues" evidence="6">
    <location>
        <begin position="59"/>
        <end position="70"/>
    </location>
</feature>
<dbReference type="Gene3D" id="2.30.30.850">
    <property type="match status" value="1"/>
</dbReference>
<dbReference type="OMA" id="ESAVWMK"/>
<keyword evidence="1" id="KW-0808">Transferase</keyword>
<dbReference type="InterPro" id="IPR040643">
    <property type="entry name" value="MLVIN_C"/>
</dbReference>
<dbReference type="GO" id="GO:0016787">
    <property type="term" value="F:hydrolase activity"/>
    <property type="evidence" value="ECO:0007669"/>
    <property type="project" value="UniProtKB-KW"/>
</dbReference>
<dbReference type="AlphaFoldDB" id="A0A670Z1L8"/>
<keyword evidence="3" id="KW-0540">Nuclease</keyword>
<dbReference type="Proteomes" id="UP000472273">
    <property type="component" value="Unplaced"/>
</dbReference>
<protein>
    <recommendedName>
        <fullName evidence="7">Murine leukemia virus integrase C-terminal domain-containing protein</fullName>
    </recommendedName>
</protein>
<evidence type="ECO:0000313" key="8">
    <source>
        <dbReference type="Ensembl" id="ENSPTXP00000017855.1"/>
    </source>
</evidence>
<keyword evidence="9" id="KW-1185">Reference proteome</keyword>
<evidence type="ECO:0000256" key="6">
    <source>
        <dbReference type="SAM" id="MobiDB-lite"/>
    </source>
</evidence>
<dbReference type="GO" id="GO:0016779">
    <property type="term" value="F:nucleotidyltransferase activity"/>
    <property type="evidence" value="ECO:0007669"/>
    <property type="project" value="UniProtKB-KW"/>
</dbReference>